<dbReference type="SUPFAM" id="SSF46785">
    <property type="entry name" value="Winged helix' DNA-binding domain"/>
    <property type="match status" value="1"/>
</dbReference>
<evidence type="ECO:0000313" key="5">
    <source>
        <dbReference type="EMBL" id="PWR74591.1"/>
    </source>
</evidence>
<protein>
    <submittedName>
        <fullName evidence="5">MarR family transcriptional regulator</fullName>
    </submittedName>
</protein>
<dbReference type="EMBL" id="QGMZ01000016">
    <property type="protein sequence ID" value="PWR74591.1"/>
    <property type="molecule type" value="Genomic_DNA"/>
</dbReference>
<sequence length="142" mass="16316">MEDHSTLKEELNENLVEFFDRFTSWESSVIESSNLKISDAHAIEILGHYGRMNMKDLAGRLGITTGTTTITVDRLEKGGFAQRVRAEHDRRSYIIELTEEGTQAYEEHHRHHLNLAAEIAELLGDEETRTLIVLLKKINERI</sequence>
<dbReference type="Pfam" id="PF01047">
    <property type="entry name" value="MarR"/>
    <property type="match status" value="1"/>
</dbReference>
<keyword evidence="3" id="KW-0804">Transcription</keyword>
<keyword evidence="6" id="KW-1185">Reference proteome</keyword>
<evidence type="ECO:0000259" key="4">
    <source>
        <dbReference type="PROSITE" id="PS50995"/>
    </source>
</evidence>
<reference evidence="5 6" key="1">
    <citation type="submission" date="2018-05" db="EMBL/GenBank/DDBJ databases">
        <title>Draft genome of Methanospirillum stamsii Pt1.</title>
        <authorList>
            <person name="Dueholm M.S."/>
            <person name="Nielsen P.H."/>
            <person name="Bakmann L.F."/>
            <person name="Otzen D.E."/>
        </authorList>
    </citation>
    <scope>NUCLEOTIDE SEQUENCE [LARGE SCALE GENOMIC DNA]</scope>
    <source>
        <strain evidence="5 6">Pt1</strain>
    </source>
</reference>
<dbReference type="RefSeq" id="WP_109940671.1">
    <property type="nucleotide sequence ID" value="NZ_CP176366.1"/>
</dbReference>
<dbReference type="SMART" id="SM00347">
    <property type="entry name" value="HTH_MARR"/>
    <property type="match status" value="1"/>
</dbReference>
<dbReference type="GeneID" id="97608028"/>
<keyword evidence="2" id="KW-0238">DNA-binding</keyword>
<name>A0A2V2NG58_9EURY</name>
<dbReference type="GO" id="GO:0003700">
    <property type="term" value="F:DNA-binding transcription factor activity"/>
    <property type="evidence" value="ECO:0007669"/>
    <property type="project" value="InterPro"/>
</dbReference>
<dbReference type="Proteomes" id="UP000245934">
    <property type="component" value="Unassembled WGS sequence"/>
</dbReference>
<feature type="domain" description="HTH marR-type" evidence="4">
    <location>
        <begin position="8"/>
        <end position="140"/>
    </location>
</feature>
<proteinExistence type="predicted"/>
<accession>A0A2V2NG58</accession>
<keyword evidence="1" id="KW-0805">Transcription regulation</keyword>
<gene>
    <name evidence="5" type="ORF">DLD82_08385</name>
</gene>
<dbReference type="InterPro" id="IPR000835">
    <property type="entry name" value="HTH_MarR-typ"/>
</dbReference>
<comment type="caution">
    <text evidence="5">The sequence shown here is derived from an EMBL/GenBank/DDBJ whole genome shotgun (WGS) entry which is preliminary data.</text>
</comment>
<evidence type="ECO:0000313" key="6">
    <source>
        <dbReference type="Proteomes" id="UP000245934"/>
    </source>
</evidence>
<dbReference type="PRINTS" id="PR00598">
    <property type="entry name" value="HTHMARR"/>
</dbReference>
<dbReference type="InterPro" id="IPR036388">
    <property type="entry name" value="WH-like_DNA-bd_sf"/>
</dbReference>
<dbReference type="OrthoDB" id="111177at2157"/>
<organism evidence="5 6">
    <name type="scientific">Methanospirillum stamsii</name>
    <dbReference type="NCBI Taxonomy" id="1277351"/>
    <lineage>
        <taxon>Archaea</taxon>
        <taxon>Methanobacteriati</taxon>
        <taxon>Methanobacteriota</taxon>
        <taxon>Stenosarchaea group</taxon>
        <taxon>Methanomicrobia</taxon>
        <taxon>Methanomicrobiales</taxon>
        <taxon>Methanospirillaceae</taxon>
        <taxon>Methanospirillum</taxon>
    </lineage>
</organism>
<dbReference type="InterPro" id="IPR036390">
    <property type="entry name" value="WH_DNA-bd_sf"/>
</dbReference>
<dbReference type="GO" id="GO:0003677">
    <property type="term" value="F:DNA binding"/>
    <property type="evidence" value="ECO:0007669"/>
    <property type="project" value="UniProtKB-KW"/>
</dbReference>
<dbReference type="PROSITE" id="PS50995">
    <property type="entry name" value="HTH_MARR_2"/>
    <property type="match status" value="1"/>
</dbReference>
<dbReference type="AlphaFoldDB" id="A0A2V2NG58"/>
<dbReference type="PANTHER" id="PTHR42756">
    <property type="entry name" value="TRANSCRIPTIONAL REGULATOR, MARR"/>
    <property type="match status" value="1"/>
</dbReference>
<dbReference type="PANTHER" id="PTHR42756:SF1">
    <property type="entry name" value="TRANSCRIPTIONAL REPRESSOR OF EMRAB OPERON"/>
    <property type="match status" value="1"/>
</dbReference>
<evidence type="ECO:0000256" key="3">
    <source>
        <dbReference type="ARBA" id="ARBA00023163"/>
    </source>
</evidence>
<evidence type="ECO:0000256" key="2">
    <source>
        <dbReference type="ARBA" id="ARBA00023125"/>
    </source>
</evidence>
<dbReference type="Gene3D" id="1.10.10.10">
    <property type="entry name" value="Winged helix-like DNA-binding domain superfamily/Winged helix DNA-binding domain"/>
    <property type="match status" value="1"/>
</dbReference>
<evidence type="ECO:0000256" key="1">
    <source>
        <dbReference type="ARBA" id="ARBA00023015"/>
    </source>
</evidence>